<reference evidence="8 9" key="1">
    <citation type="journal article" date="2019" name="Nat. Ecol. Evol.">
        <title>Megaphylogeny resolves global patterns of mushroom evolution.</title>
        <authorList>
            <person name="Varga T."/>
            <person name="Krizsan K."/>
            <person name="Foldi C."/>
            <person name="Dima B."/>
            <person name="Sanchez-Garcia M."/>
            <person name="Sanchez-Ramirez S."/>
            <person name="Szollosi G.J."/>
            <person name="Szarkandi J.G."/>
            <person name="Papp V."/>
            <person name="Albert L."/>
            <person name="Andreopoulos W."/>
            <person name="Angelini C."/>
            <person name="Antonin V."/>
            <person name="Barry K.W."/>
            <person name="Bougher N.L."/>
            <person name="Buchanan P."/>
            <person name="Buyck B."/>
            <person name="Bense V."/>
            <person name="Catcheside P."/>
            <person name="Chovatia M."/>
            <person name="Cooper J."/>
            <person name="Damon W."/>
            <person name="Desjardin D."/>
            <person name="Finy P."/>
            <person name="Geml J."/>
            <person name="Haridas S."/>
            <person name="Hughes K."/>
            <person name="Justo A."/>
            <person name="Karasinski D."/>
            <person name="Kautmanova I."/>
            <person name="Kiss B."/>
            <person name="Kocsube S."/>
            <person name="Kotiranta H."/>
            <person name="LaButti K.M."/>
            <person name="Lechner B.E."/>
            <person name="Liimatainen K."/>
            <person name="Lipzen A."/>
            <person name="Lukacs Z."/>
            <person name="Mihaltcheva S."/>
            <person name="Morgado L.N."/>
            <person name="Niskanen T."/>
            <person name="Noordeloos M.E."/>
            <person name="Ohm R.A."/>
            <person name="Ortiz-Santana B."/>
            <person name="Ovrebo C."/>
            <person name="Racz N."/>
            <person name="Riley R."/>
            <person name="Savchenko A."/>
            <person name="Shiryaev A."/>
            <person name="Soop K."/>
            <person name="Spirin V."/>
            <person name="Szebenyi C."/>
            <person name="Tomsovsky M."/>
            <person name="Tulloss R.E."/>
            <person name="Uehling J."/>
            <person name="Grigoriev I.V."/>
            <person name="Vagvolgyi C."/>
            <person name="Papp T."/>
            <person name="Martin F.M."/>
            <person name="Miettinen O."/>
            <person name="Hibbett D.S."/>
            <person name="Nagy L.G."/>
        </authorList>
    </citation>
    <scope>NUCLEOTIDE SEQUENCE [LARGE SCALE GENOMIC DNA]</scope>
    <source>
        <strain evidence="8 9">FP101781</strain>
    </source>
</reference>
<dbReference type="Pfam" id="PF09809">
    <property type="entry name" value="MRP-L27"/>
    <property type="match status" value="1"/>
</dbReference>
<dbReference type="GO" id="GO:0006412">
    <property type="term" value="P:translation"/>
    <property type="evidence" value="ECO:0007669"/>
    <property type="project" value="TreeGrafter"/>
</dbReference>
<dbReference type="PANTHER" id="PTHR21338:SF0">
    <property type="entry name" value="LARGE RIBOSOMAL SUBUNIT PROTEIN ML41"/>
    <property type="match status" value="1"/>
</dbReference>
<comment type="caution">
    <text evidence="8">The sequence shown here is derived from an EMBL/GenBank/DDBJ whole genome shotgun (WGS) entry which is preliminary data.</text>
</comment>
<keyword evidence="9" id="KW-1185">Reference proteome</keyword>
<comment type="similarity">
    <text evidence="2">Belongs to the mitochondrion-specific ribosomal protein mL41 family.</text>
</comment>
<evidence type="ECO:0000256" key="2">
    <source>
        <dbReference type="ARBA" id="ARBA00010152"/>
    </source>
</evidence>
<dbReference type="GO" id="GO:0003735">
    <property type="term" value="F:structural constituent of ribosome"/>
    <property type="evidence" value="ECO:0007669"/>
    <property type="project" value="InterPro"/>
</dbReference>
<protein>
    <submittedName>
        <fullName evidence="8">Uncharacterized protein</fullName>
    </submittedName>
</protein>
<feature type="non-terminal residue" evidence="8">
    <location>
        <position position="115"/>
    </location>
</feature>
<dbReference type="EMBL" id="QPFP01000137">
    <property type="protein sequence ID" value="TEB20510.1"/>
    <property type="molecule type" value="Genomic_DNA"/>
</dbReference>
<evidence type="ECO:0000256" key="3">
    <source>
        <dbReference type="ARBA" id="ARBA00022946"/>
    </source>
</evidence>
<sequence length="115" mass="12709">MQPTLARLSKASRAPLTGKRGNKDFYKGTRQAFLPGGHRTGAPGKHVIGGKAKYRLIDEKVRVFVAPPIEQIATSPLKPYVSVKVDLTKEEERLPFGRFRGAGGLTPEHFLRVSR</sequence>
<keyword evidence="4" id="KW-0689">Ribosomal protein</keyword>
<evidence type="ECO:0000313" key="8">
    <source>
        <dbReference type="EMBL" id="TEB20510.1"/>
    </source>
</evidence>
<feature type="region of interest" description="Disordered" evidence="7">
    <location>
        <begin position="1"/>
        <end position="25"/>
    </location>
</feature>
<name>A0A4Y7SH68_COPMI</name>
<dbReference type="AlphaFoldDB" id="A0A4Y7SH68"/>
<dbReference type="InterPro" id="IPR019189">
    <property type="entry name" value="Ribosomal_mL41"/>
</dbReference>
<evidence type="ECO:0000256" key="5">
    <source>
        <dbReference type="ARBA" id="ARBA00023128"/>
    </source>
</evidence>
<dbReference type="Proteomes" id="UP000298030">
    <property type="component" value="Unassembled WGS sequence"/>
</dbReference>
<dbReference type="PANTHER" id="PTHR21338">
    <property type="entry name" value="MITOCHONDRIAL RIBOSOMAL PROTEIN L41"/>
    <property type="match status" value="1"/>
</dbReference>
<keyword evidence="5" id="KW-0496">Mitochondrion</keyword>
<evidence type="ECO:0000256" key="7">
    <source>
        <dbReference type="SAM" id="MobiDB-lite"/>
    </source>
</evidence>
<evidence type="ECO:0000313" key="9">
    <source>
        <dbReference type="Proteomes" id="UP000298030"/>
    </source>
</evidence>
<keyword evidence="3" id="KW-0809">Transit peptide</keyword>
<proteinExistence type="inferred from homology"/>
<dbReference type="GO" id="GO:0005762">
    <property type="term" value="C:mitochondrial large ribosomal subunit"/>
    <property type="evidence" value="ECO:0007669"/>
    <property type="project" value="InterPro"/>
</dbReference>
<accession>A0A4Y7SH68</accession>
<comment type="subcellular location">
    <subcellularLocation>
        <location evidence="1">Mitochondrion</location>
    </subcellularLocation>
</comment>
<evidence type="ECO:0000256" key="6">
    <source>
        <dbReference type="ARBA" id="ARBA00023274"/>
    </source>
</evidence>
<evidence type="ECO:0000256" key="1">
    <source>
        <dbReference type="ARBA" id="ARBA00004173"/>
    </source>
</evidence>
<keyword evidence="6" id="KW-0687">Ribonucleoprotein</keyword>
<gene>
    <name evidence="8" type="ORF">FA13DRAFT_1598958</name>
</gene>
<organism evidence="8 9">
    <name type="scientific">Coprinellus micaceus</name>
    <name type="common">Glistening ink-cap mushroom</name>
    <name type="synonym">Coprinus micaceus</name>
    <dbReference type="NCBI Taxonomy" id="71717"/>
    <lineage>
        <taxon>Eukaryota</taxon>
        <taxon>Fungi</taxon>
        <taxon>Dikarya</taxon>
        <taxon>Basidiomycota</taxon>
        <taxon>Agaricomycotina</taxon>
        <taxon>Agaricomycetes</taxon>
        <taxon>Agaricomycetidae</taxon>
        <taxon>Agaricales</taxon>
        <taxon>Agaricineae</taxon>
        <taxon>Psathyrellaceae</taxon>
        <taxon>Coprinellus</taxon>
    </lineage>
</organism>
<evidence type="ECO:0000256" key="4">
    <source>
        <dbReference type="ARBA" id="ARBA00022980"/>
    </source>
</evidence>
<dbReference type="OrthoDB" id="408933at2759"/>